<evidence type="ECO:0000313" key="1">
    <source>
        <dbReference type="EMBL" id="SCX35223.1"/>
    </source>
</evidence>
<reference evidence="2" key="1">
    <citation type="submission" date="2016-10" db="EMBL/GenBank/DDBJ databases">
        <authorList>
            <person name="Wibberg D."/>
        </authorList>
    </citation>
    <scope>NUCLEOTIDE SEQUENCE [LARGE SCALE GENOMIC DNA]</scope>
</reference>
<dbReference type="Proteomes" id="UP000187891">
    <property type="component" value="Unassembled WGS sequence"/>
</dbReference>
<organism evidence="1 2">
    <name type="scientific">Agrobacterium rosae</name>
    <dbReference type="NCBI Taxonomy" id="1972867"/>
    <lineage>
        <taxon>Bacteria</taxon>
        <taxon>Pseudomonadati</taxon>
        <taxon>Pseudomonadota</taxon>
        <taxon>Alphaproteobacteria</taxon>
        <taxon>Hyphomicrobiales</taxon>
        <taxon>Rhizobiaceae</taxon>
        <taxon>Rhizobium/Agrobacterium group</taxon>
        <taxon>Agrobacterium</taxon>
    </lineage>
</organism>
<accession>A0A1R3U3S1</accession>
<dbReference type="EMBL" id="FMUE01000019">
    <property type="protein sequence ID" value="SCX35223.1"/>
    <property type="molecule type" value="Genomic_DNA"/>
</dbReference>
<proteinExistence type="predicted"/>
<gene>
    <name evidence="1" type="ORF">DSM25559_4860</name>
</gene>
<evidence type="ECO:0000313" key="2">
    <source>
        <dbReference type="Proteomes" id="UP000187891"/>
    </source>
</evidence>
<sequence>MEGEILKEALEIATGPKKPIALAVVAEGKFPMTAVCETLVLPGQTWLRE</sequence>
<dbReference type="AlphaFoldDB" id="A0A1R3U3S1"/>
<protein>
    <submittedName>
        <fullName evidence="1">Uncharacterized protein</fullName>
    </submittedName>
</protein>
<name>A0A1R3U3S1_9HYPH</name>